<gene>
    <name evidence="6" type="ORF">DPBNPPHM_02697</name>
</gene>
<feature type="domain" description="YbhG-like alpha-helical hairpin" evidence="5">
    <location>
        <begin position="70"/>
        <end position="190"/>
    </location>
</feature>
<evidence type="ECO:0000256" key="1">
    <source>
        <dbReference type="ARBA" id="ARBA00004196"/>
    </source>
</evidence>
<dbReference type="EMBL" id="CACSII010000021">
    <property type="protein sequence ID" value="CAA0121138.1"/>
    <property type="molecule type" value="Genomic_DNA"/>
</dbReference>
<name>A0A5S9QTH4_9GAMM</name>
<evidence type="ECO:0000256" key="3">
    <source>
        <dbReference type="SAM" id="Coils"/>
    </source>
</evidence>
<dbReference type="GO" id="GO:0030313">
    <property type="term" value="C:cell envelope"/>
    <property type="evidence" value="ECO:0007669"/>
    <property type="project" value="UniProtKB-SubCell"/>
</dbReference>
<protein>
    <recommendedName>
        <fullName evidence="5">YbhG-like alpha-helical hairpin domain-containing protein</fullName>
    </recommendedName>
</protein>
<reference evidence="6 7" key="1">
    <citation type="submission" date="2019-11" db="EMBL/GenBank/DDBJ databases">
        <authorList>
            <person name="Holert J."/>
        </authorList>
    </citation>
    <scope>NUCLEOTIDE SEQUENCE [LARGE SCALE GENOMIC DNA]</scope>
    <source>
        <strain evidence="6">BC5_2</strain>
    </source>
</reference>
<dbReference type="InterPro" id="IPR059052">
    <property type="entry name" value="HH_YbhG-like"/>
</dbReference>
<dbReference type="InterPro" id="IPR050465">
    <property type="entry name" value="UPF0194_transport"/>
</dbReference>
<evidence type="ECO:0000256" key="4">
    <source>
        <dbReference type="SAM" id="SignalP"/>
    </source>
</evidence>
<dbReference type="SUPFAM" id="SSF111369">
    <property type="entry name" value="HlyD-like secretion proteins"/>
    <property type="match status" value="2"/>
</dbReference>
<feature type="coiled-coil region" evidence="3">
    <location>
        <begin position="141"/>
        <end position="168"/>
    </location>
</feature>
<comment type="subcellular location">
    <subcellularLocation>
        <location evidence="1">Cell envelope</location>
    </subcellularLocation>
</comment>
<dbReference type="Proteomes" id="UP000434580">
    <property type="component" value="Unassembled WGS sequence"/>
</dbReference>
<dbReference type="Gene3D" id="2.40.50.100">
    <property type="match status" value="2"/>
</dbReference>
<dbReference type="PANTHER" id="PTHR32347:SF29">
    <property type="entry name" value="UPF0194 MEMBRANE PROTEIN YBHG"/>
    <property type="match status" value="1"/>
</dbReference>
<dbReference type="Gene3D" id="1.10.287.470">
    <property type="entry name" value="Helix hairpin bin"/>
    <property type="match status" value="1"/>
</dbReference>
<keyword evidence="2 3" id="KW-0175">Coiled coil</keyword>
<feature type="chain" id="PRO_5030138174" description="YbhG-like alpha-helical hairpin domain-containing protein" evidence="4">
    <location>
        <begin position="21"/>
        <end position="335"/>
    </location>
</feature>
<evidence type="ECO:0000256" key="2">
    <source>
        <dbReference type="ARBA" id="ARBA00023054"/>
    </source>
</evidence>
<evidence type="ECO:0000313" key="7">
    <source>
        <dbReference type="Proteomes" id="UP000434580"/>
    </source>
</evidence>
<sequence length="335" mass="36313">MHRKFCLSALAITIALGLLACSDQDSRTALGTLERDRVALTATANELVVALPVAEGQWVEAGQLLVQLDPRQQSAQVDNASGQLGQAQANMTKLINGARIEDVEAARARFANAEAAEALARIEYQRIKPLADQQLASKNDRDQALARLDEASANRENFRQQLLELVNGTRIEDLEQGAAEVAAARANVNLQSVILDKLSVFATRDGWLDTLPWNLGERVTTGSPVAILLAGGPYARIYVPEPLRAEVSIGDMLPVHVDGVAKTFTGRLAWISTEPAFTPYFALNREERTRLVYLAEVRLGDDARALPSGVPVQVVLPEPSKMASQSNNTSSEPSR</sequence>
<keyword evidence="4" id="KW-0732">Signal</keyword>
<dbReference type="AlphaFoldDB" id="A0A5S9QTH4"/>
<evidence type="ECO:0000313" key="6">
    <source>
        <dbReference type="EMBL" id="CAA0121138.1"/>
    </source>
</evidence>
<accession>A0A5S9QTH4</accession>
<dbReference type="PROSITE" id="PS51257">
    <property type="entry name" value="PROKAR_LIPOPROTEIN"/>
    <property type="match status" value="1"/>
</dbReference>
<dbReference type="Pfam" id="PF25881">
    <property type="entry name" value="HH_YBHG"/>
    <property type="match status" value="1"/>
</dbReference>
<proteinExistence type="predicted"/>
<dbReference type="PANTHER" id="PTHR32347">
    <property type="entry name" value="EFFLUX SYSTEM COMPONENT YKNX-RELATED"/>
    <property type="match status" value="1"/>
</dbReference>
<feature type="signal peptide" evidence="4">
    <location>
        <begin position="1"/>
        <end position="20"/>
    </location>
</feature>
<evidence type="ECO:0000259" key="5">
    <source>
        <dbReference type="Pfam" id="PF25881"/>
    </source>
</evidence>
<organism evidence="6 7">
    <name type="scientific">BD1-7 clade bacterium</name>
    <dbReference type="NCBI Taxonomy" id="2029982"/>
    <lineage>
        <taxon>Bacteria</taxon>
        <taxon>Pseudomonadati</taxon>
        <taxon>Pseudomonadota</taxon>
        <taxon>Gammaproteobacteria</taxon>
        <taxon>Cellvibrionales</taxon>
        <taxon>Spongiibacteraceae</taxon>
        <taxon>BD1-7 clade</taxon>
    </lineage>
</organism>